<evidence type="ECO:0000313" key="2">
    <source>
        <dbReference type="EMBL" id="QOY52608.1"/>
    </source>
</evidence>
<feature type="transmembrane region" description="Helical" evidence="1">
    <location>
        <begin position="207"/>
        <end position="225"/>
    </location>
</feature>
<keyword evidence="1" id="KW-0472">Membrane</keyword>
<keyword evidence="1" id="KW-1133">Transmembrane helix</keyword>
<dbReference type="EMBL" id="CP054492">
    <property type="protein sequence ID" value="QOY52608.1"/>
    <property type="molecule type" value="Genomic_DNA"/>
</dbReference>
<feature type="transmembrane region" description="Helical" evidence="1">
    <location>
        <begin position="118"/>
        <end position="142"/>
    </location>
</feature>
<gene>
    <name evidence="2" type="ORF">HUE88_02655</name>
</gene>
<feature type="transmembrane region" description="Helical" evidence="1">
    <location>
        <begin position="154"/>
        <end position="179"/>
    </location>
</feature>
<name>A0A7S7LXC4_9BACT</name>
<keyword evidence="3" id="KW-1185">Reference proteome</keyword>
<reference evidence="2 3" key="1">
    <citation type="submission" date="2020-05" db="EMBL/GenBank/DDBJ databases">
        <title>Sulfurimonas marisnigri, sp. nov., and Sulfurimonas baltica, sp. nov., manganese oxide reducing chemolithoautotrophs of the class Epsilonproteobacteria isolated from the pelagic redoxclines of the Black and Baltic Seas and emended description of the genus Sulfurimonas.</title>
        <authorList>
            <person name="Henkel J.V."/>
            <person name="Laudan C."/>
            <person name="Werner J."/>
            <person name="Neu T."/>
            <person name="Plewe S."/>
            <person name="Sproer C."/>
            <person name="Bunk B."/>
            <person name="Schulz-Vogt H.N."/>
        </authorList>
    </citation>
    <scope>NUCLEOTIDE SEQUENCE [LARGE SCALE GENOMIC DNA]</scope>
    <source>
        <strain evidence="2 3">GD2</strain>
    </source>
</reference>
<feature type="transmembrane region" description="Helical" evidence="1">
    <location>
        <begin position="41"/>
        <end position="58"/>
    </location>
</feature>
<dbReference type="KEGG" id="sbal:HUE88_02655"/>
<proteinExistence type="predicted"/>
<evidence type="ECO:0000256" key="1">
    <source>
        <dbReference type="SAM" id="Phobius"/>
    </source>
</evidence>
<accession>A0A7S7LXC4</accession>
<evidence type="ECO:0000313" key="3">
    <source>
        <dbReference type="Proteomes" id="UP000593994"/>
    </source>
</evidence>
<protein>
    <submittedName>
        <fullName evidence="2">Uncharacterized protein</fullName>
    </submittedName>
</protein>
<sequence>MRYMTIGFSFIFGVSFLFFGIMNGFALALEGNYNLAIRASWINFLIGIFLTIAGYTMYKNTNDNSNEKEHIDSIDKQNVEPITKIKKYIWYIISGFWLSIPTVGFSIYIILADIQHLVLLSLLPVIIGLPWSIPAALIMLGAGLGHGGSEAIKMFFFLLSAFWIFITVSINGANIYLLVKNEKKKEQPEIENVKSERVKKIYQIPSLYIITSIIVIITLISFFIIRSKQVKEGRLIHHHLINCGEDEIVTRKASSTKLYLGNKVMGGIHQANYFYLGELKDNKVTLIASNNNLFTRGIKCIESTPKYDLVVPNKYFKDSVLSFK</sequence>
<organism evidence="2 3">
    <name type="scientific">Candidatus Sulfurimonas baltica</name>
    <dbReference type="NCBI Taxonomy" id="2740404"/>
    <lineage>
        <taxon>Bacteria</taxon>
        <taxon>Pseudomonadati</taxon>
        <taxon>Campylobacterota</taxon>
        <taxon>Epsilonproteobacteria</taxon>
        <taxon>Campylobacterales</taxon>
        <taxon>Sulfurimonadaceae</taxon>
        <taxon>Sulfurimonas</taxon>
    </lineage>
</organism>
<feature type="transmembrane region" description="Helical" evidence="1">
    <location>
        <begin position="88"/>
        <end position="111"/>
    </location>
</feature>
<feature type="transmembrane region" description="Helical" evidence="1">
    <location>
        <begin position="6"/>
        <end position="29"/>
    </location>
</feature>
<dbReference type="AlphaFoldDB" id="A0A7S7LXC4"/>
<dbReference type="Proteomes" id="UP000593994">
    <property type="component" value="Chromosome"/>
</dbReference>
<keyword evidence="1" id="KW-0812">Transmembrane</keyword>
<dbReference type="RefSeq" id="WP_194370813.1">
    <property type="nucleotide sequence ID" value="NZ_CP054492.1"/>
</dbReference>